<gene>
    <name evidence="1" type="ORF">MILVUS5_LOCUS4897</name>
</gene>
<sequence>MANHIDLLPEDILLKMVVEKVATSSFVNFFNMQATDTRFRKLSNNPDVLKKVMSILTFIGLIFIPIGIAALIASNNVVEISLRYDDICLPSTNYNHDDALTYIKDDKMDKTCFKHLNLFRKQKTVVLSTATWMGGKNNFLGIGYIAIGGFCLMFTLFYGVMCVMIPEPLGRKELIHLTQAKF</sequence>
<organism evidence="1 2">
    <name type="scientific">Trifolium pratense</name>
    <name type="common">Red clover</name>
    <dbReference type="NCBI Taxonomy" id="57577"/>
    <lineage>
        <taxon>Eukaryota</taxon>
        <taxon>Viridiplantae</taxon>
        <taxon>Streptophyta</taxon>
        <taxon>Embryophyta</taxon>
        <taxon>Tracheophyta</taxon>
        <taxon>Spermatophyta</taxon>
        <taxon>Magnoliopsida</taxon>
        <taxon>eudicotyledons</taxon>
        <taxon>Gunneridae</taxon>
        <taxon>Pentapetalae</taxon>
        <taxon>rosids</taxon>
        <taxon>fabids</taxon>
        <taxon>Fabales</taxon>
        <taxon>Fabaceae</taxon>
        <taxon>Papilionoideae</taxon>
        <taxon>50 kb inversion clade</taxon>
        <taxon>NPAAA clade</taxon>
        <taxon>Hologalegina</taxon>
        <taxon>IRL clade</taxon>
        <taxon>Trifolieae</taxon>
        <taxon>Trifolium</taxon>
    </lineage>
</organism>
<dbReference type="EMBL" id="CASHSV030000002">
    <property type="protein sequence ID" value="CAJ2633870.1"/>
    <property type="molecule type" value="Genomic_DNA"/>
</dbReference>
<keyword evidence="2" id="KW-1185">Reference proteome</keyword>
<dbReference type="Proteomes" id="UP001177021">
    <property type="component" value="Unassembled WGS sequence"/>
</dbReference>
<protein>
    <submittedName>
        <fullName evidence="1">Uncharacterized protein</fullName>
    </submittedName>
</protein>
<name>A0ACB0IPD2_TRIPR</name>
<reference evidence="1" key="1">
    <citation type="submission" date="2023-10" db="EMBL/GenBank/DDBJ databases">
        <authorList>
            <person name="Rodriguez Cubillos JULIANA M."/>
            <person name="De Vega J."/>
        </authorList>
    </citation>
    <scope>NUCLEOTIDE SEQUENCE</scope>
</reference>
<proteinExistence type="predicted"/>
<evidence type="ECO:0000313" key="2">
    <source>
        <dbReference type="Proteomes" id="UP001177021"/>
    </source>
</evidence>
<evidence type="ECO:0000313" key="1">
    <source>
        <dbReference type="EMBL" id="CAJ2633870.1"/>
    </source>
</evidence>
<comment type="caution">
    <text evidence="1">The sequence shown here is derived from an EMBL/GenBank/DDBJ whole genome shotgun (WGS) entry which is preliminary data.</text>
</comment>
<accession>A0ACB0IPD2</accession>